<dbReference type="WBParaSite" id="MhA1_Contig2807.frz3.gene3">
    <property type="protein sequence ID" value="MhA1_Contig2807.frz3.gene3"/>
    <property type="gene ID" value="MhA1_Contig2807.frz3.gene3"/>
</dbReference>
<dbReference type="Proteomes" id="UP000095281">
    <property type="component" value="Unplaced"/>
</dbReference>
<dbReference type="AlphaFoldDB" id="A0A1I8BLA6"/>
<evidence type="ECO:0000313" key="2">
    <source>
        <dbReference type="WBParaSite" id="MhA1_Contig2807.frz3.gene3"/>
    </source>
</evidence>
<proteinExistence type="predicted"/>
<organism evidence="1 2">
    <name type="scientific">Meloidogyne hapla</name>
    <name type="common">Root-knot nematode worm</name>
    <dbReference type="NCBI Taxonomy" id="6305"/>
    <lineage>
        <taxon>Eukaryota</taxon>
        <taxon>Metazoa</taxon>
        <taxon>Ecdysozoa</taxon>
        <taxon>Nematoda</taxon>
        <taxon>Chromadorea</taxon>
        <taxon>Rhabditida</taxon>
        <taxon>Tylenchina</taxon>
        <taxon>Tylenchomorpha</taxon>
        <taxon>Tylenchoidea</taxon>
        <taxon>Meloidogynidae</taxon>
        <taxon>Meloidogyninae</taxon>
        <taxon>Meloidogyne</taxon>
    </lineage>
</organism>
<evidence type="ECO:0000313" key="1">
    <source>
        <dbReference type="Proteomes" id="UP000095281"/>
    </source>
</evidence>
<name>A0A1I8BLA6_MELHA</name>
<accession>A0A1I8BLA6</accession>
<sequence>MDDKNDYHLILEINGIKENQEFIQNSPFLSQLLKKLNEDILNRLAFVFRERFSKIEKLLENLTKKLFVKCDERIGIKMLEYLGYNEKDKFINELKEEMIIFIKDFDLECKELI</sequence>
<keyword evidence="1" id="KW-1185">Reference proteome</keyword>
<protein>
    <submittedName>
        <fullName evidence="2">Uncharacterized protein</fullName>
    </submittedName>
</protein>
<reference evidence="2" key="1">
    <citation type="submission" date="2016-11" db="UniProtKB">
        <authorList>
            <consortium name="WormBaseParasite"/>
        </authorList>
    </citation>
    <scope>IDENTIFICATION</scope>
</reference>